<evidence type="ECO:0008006" key="12">
    <source>
        <dbReference type="Google" id="ProtNLM"/>
    </source>
</evidence>
<dbReference type="InterPro" id="IPR043595">
    <property type="entry name" value="FaeB/C/D"/>
</dbReference>
<evidence type="ECO:0000256" key="1">
    <source>
        <dbReference type="ARBA" id="ARBA00004613"/>
    </source>
</evidence>
<sequence length="319" mass="33288">MANRNAAAIGNLAVMPWVRWFLSLVLVACLGGCGEQHVSAARSRDQAGTFQFGGLKRTYIVHSPPGAPVGLVLNLHGGGGTGAGQQSLSAFDPVADANNLLVVYPDGYDKSWADGRGASPADRRHLDDVGFLVALVGKLQSEFSVPAGHVFATGMSNGGFMSNRLACDRADVFAAIAPISGTLGVGVACNPSRPVSVMEAHGTADPVVPFNGGKVRGRGGPSQAISAASMIDRWRAVDGCQGDPTMDELPNVGDGTVVRRYDSRSCVAGTEVIFYRIDNGGHTWPGGKQYLPKTIVGSTTRAFDGSQAIVQFFMSHGRA</sequence>
<keyword evidence="7" id="KW-0624">Polysaccharide degradation</keyword>
<evidence type="ECO:0000256" key="6">
    <source>
        <dbReference type="ARBA" id="ARBA00023277"/>
    </source>
</evidence>
<organism evidence="8 11">
    <name type="scientific">Mycobacterium persicum</name>
    <dbReference type="NCBI Taxonomy" id="1487726"/>
    <lineage>
        <taxon>Bacteria</taxon>
        <taxon>Bacillati</taxon>
        <taxon>Actinomycetota</taxon>
        <taxon>Actinomycetes</taxon>
        <taxon>Mycobacteriales</taxon>
        <taxon>Mycobacteriaceae</taxon>
        <taxon>Mycobacterium</taxon>
    </lineage>
</organism>
<dbReference type="AlphaFoldDB" id="A0AB38UPJ2"/>
<evidence type="ECO:0000256" key="2">
    <source>
        <dbReference type="ARBA" id="ARBA00022525"/>
    </source>
</evidence>
<keyword evidence="3" id="KW-0858">Xylan degradation</keyword>
<evidence type="ECO:0000256" key="7">
    <source>
        <dbReference type="ARBA" id="ARBA00023326"/>
    </source>
</evidence>
<evidence type="ECO:0000313" key="8">
    <source>
        <dbReference type="EMBL" id="VAZ82420.1"/>
    </source>
</evidence>
<evidence type="ECO:0000256" key="5">
    <source>
        <dbReference type="ARBA" id="ARBA00022801"/>
    </source>
</evidence>
<gene>
    <name evidence="8" type="ORF">LAUMK42_01227</name>
    <name evidence="9" type="ORF">LAUMK4_01016</name>
</gene>
<dbReference type="PANTHER" id="PTHR38050">
    <property type="match status" value="1"/>
</dbReference>
<dbReference type="GO" id="GO:0005576">
    <property type="term" value="C:extracellular region"/>
    <property type="evidence" value="ECO:0007669"/>
    <property type="project" value="UniProtKB-SubCell"/>
</dbReference>
<keyword evidence="5" id="KW-0378">Hydrolase</keyword>
<comment type="subcellular location">
    <subcellularLocation>
        <location evidence="1">Secreted</location>
    </subcellularLocation>
</comment>
<keyword evidence="10" id="KW-1185">Reference proteome</keyword>
<comment type="caution">
    <text evidence="8">The sequence shown here is derived from an EMBL/GenBank/DDBJ whole genome shotgun (WGS) entry which is preliminary data.</text>
</comment>
<protein>
    <recommendedName>
        <fullName evidence="12">Esterase</fullName>
    </recommendedName>
</protein>
<accession>A0AB38UPJ2</accession>
<dbReference type="PANTHER" id="PTHR38050:SF2">
    <property type="entry name" value="FERULOYL ESTERASE C-RELATED"/>
    <property type="match status" value="1"/>
</dbReference>
<evidence type="ECO:0000313" key="10">
    <source>
        <dbReference type="Proteomes" id="UP000271464"/>
    </source>
</evidence>
<keyword evidence="4" id="KW-0732">Signal</keyword>
<evidence type="ECO:0000256" key="4">
    <source>
        <dbReference type="ARBA" id="ARBA00022729"/>
    </source>
</evidence>
<dbReference type="EMBL" id="UPHM01000020">
    <property type="protein sequence ID" value="VAZ89334.1"/>
    <property type="molecule type" value="Genomic_DNA"/>
</dbReference>
<dbReference type="Proteomes" id="UP000279331">
    <property type="component" value="Unassembled WGS sequence"/>
</dbReference>
<keyword evidence="2" id="KW-0964">Secreted</keyword>
<evidence type="ECO:0000313" key="9">
    <source>
        <dbReference type="EMBL" id="VAZ89334.1"/>
    </source>
</evidence>
<evidence type="ECO:0000256" key="3">
    <source>
        <dbReference type="ARBA" id="ARBA00022651"/>
    </source>
</evidence>
<proteinExistence type="predicted"/>
<dbReference type="GO" id="GO:0045493">
    <property type="term" value="P:xylan catabolic process"/>
    <property type="evidence" value="ECO:0007669"/>
    <property type="project" value="UniProtKB-KW"/>
</dbReference>
<dbReference type="InterPro" id="IPR029058">
    <property type="entry name" value="AB_hydrolase_fold"/>
</dbReference>
<dbReference type="Proteomes" id="UP000271464">
    <property type="component" value="Unassembled WGS sequence"/>
</dbReference>
<name>A0AB38UPJ2_9MYCO</name>
<dbReference type="GO" id="GO:0030600">
    <property type="term" value="F:feruloyl esterase activity"/>
    <property type="evidence" value="ECO:0007669"/>
    <property type="project" value="InterPro"/>
</dbReference>
<evidence type="ECO:0000313" key="11">
    <source>
        <dbReference type="Proteomes" id="UP000279331"/>
    </source>
</evidence>
<keyword evidence="6" id="KW-0119">Carbohydrate metabolism</keyword>
<dbReference type="SUPFAM" id="SSF53474">
    <property type="entry name" value="alpha/beta-Hydrolases"/>
    <property type="match status" value="1"/>
</dbReference>
<dbReference type="Gene3D" id="3.40.50.1820">
    <property type="entry name" value="alpha/beta hydrolase"/>
    <property type="match status" value="1"/>
</dbReference>
<dbReference type="EMBL" id="UPHL01000033">
    <property type="protein sequence ID" value="VAZ82420.1"/>
    <property type="molecule type" value="Genomic_DNA"/>
</dbReference>
<reference evidence="10 11" key="1">
    <citation type="submission" date="2018-09" db="EMBL/GenBank/DDBJ databases">
        <authorList>
            <person name="Tagini F."/>
        </authorList>
    </citation>
    <scope>NUCLEOTIDE SEQUENCE [LARGE SCALE GENOMIC DNA]</scope>
    <source>
        <strain evidence="9 10">MK4</strain>
        <strain evidence="8 11">MK42</strain>
    </source>
</reference>